<evidence type="ECO:0000256" key="12">
    <source>
        <dbReference type="ARBA" id="ARBA00049396"/>
    </source>
</evidence>
<dbReference type="NCBIfam" id="TIGR00036">
    <property type="entry name" value="dapB"/>
    <property type="match status" value="1"/>
</dbReference>
<evidence type="ECO:0000313" key="16">
    <source>
        <dbReference type="EMBL" id="SDC95412.1"/>
    </source>
</evidence>
<dbReference type="Pfam" id="PF05173">
    <property type="entry name" value="DapB_C"/>
    <property type="match status" value="1"/>
</dbReference>
<dbReference type="InterPro" id="IPR000846">
    <property type="entry name" value="DapB_N"/>
</dbReference>
<keyword evidence="8 13" id="KW-0457">Lysine biosynthesis</keyword>
<evidence type="ECO:0000259" key="14">
    <source>
        <dbReference type="Pfam" id="PF01113"/>
    </source>
</evidence>
<proteinExistence type="inferred from homology"/>
<evidence type="ECO:0000256" key="7">
    <source>
        <dbReference type="ARBA" id="ARBA00023027"/>
    </source>
</evidence>
<keyword evidence="2 13" id="KW-0963">Cytoplasm</keyword>
<dbReference type="CDD" id="cd02274">
    <property type="entry name" value="DHDPR_N"/>
    <property type="match status" value="1"/>
</dbReference>
<comment type="function">
    <text evidence="13">Catalyzes the conversion of 4-hydroxy-tetrahydrodipicolinate (HTPA) to tetrahydrodipicolinate.</text>
</comment>
<gene>
    <name evidence="13" type="primary">dapB</name>
    <name evidence="16" type="ORF">SAMN05660835_01644</name>
</gene>
<keyword evidence="4 13" id="KW-0521">NADP</keyword>
<reference evidence="17" key="1">
    <citation type="submission" date="2016-10" db="EMBL/GenBank/DDBJ databases">
        <authorList>
            <person name="Varghese N."/>
            <person name="Submissions S."/>
        </authorList>
    </citation>
    <scope>NUCLEOTIDE SEQUENCE [LARGE SCALE GENOMIC DNA]</scope>
    <source>
        <strain evidence="17">DSM 8415</strain>
    </source>
</reference>
<dbReference type="EC" id="1.17.1.8" evidence="10 13"/>
<comment type="pathway">
    <text evidence="9 13">Amino-acid biosynthesis; L-lysine biosynthesis via DAP pathway; (S)-tetrahydrodipicolinate from L-aspartate: step 4/4.</text>
</comment>
<feature type="binding site" evidence="13">
    <location>
        <begin position="164"/>
        <end position="165"/>
    </location>
    <ligand>
        <name>(S)-2,3,4,5-tetrahydrodipicolinate</name>
        <dbReference type="ChEBI" id="CHEBI:16845"/>
    </ligand>
</feature>
<dbReference type="PROSITE" id="PS01298">
    <property type="entry name" value="DAPB"/>
    <property type="match status" value="1"/>
</dbReference>
<dbReference type="GO" id="GO:0016726">
    <property type="term" value="F:oxidoreductase activity, acting on CH or CH2 groups, NAD or NADP as acceptor"/>
    <property type="evidence" value="ECO:0007669"/>
    <property type="project" value="UniProtKB-UniRule"/>
</dbReference>
<comment type="subunit">
    <text evidence="13">Homotetramer.</text>
</comment>
<name>A0A1G6QSS3_9BACT</name>
<sequence length="267" mass="28646">MVNLIVCGVCGKMGRRIATLALQSDQFKLIGATEKNPDCIGKDVGTVLGIAPINVKVSEKLSDCIDQGDCVIDFTNCKATLENVRCACENKKSIVIGTTGCDAESIEQIKKLSVMCPIVMAPNMSLGVNILFEIVKETAKYLGSDFDVEIVEMHHRAKKDAPSGTALKLGQKVAEGLGISFEQNARFSRVGEAPRAKNEIGIMALRGGDVVGEHTVIFAGDAERIEITHKASSRDVFAKGALKAASWVVDKLPGFYDMNDVLGIKSK</sequence>
<dbReference type="GO" id="GO:0005829">
    <property type="term" value="C:cytosol"/>
    <property type="evidence" value="ECO:0007669"/>
    <property type="project" value="TreeGrafter"/>
</dbReference>
<feature type="binding site" evidence="13">
    <location>
        <position position="34"/>
    </location>
    <ligand>
        <name>NAD(+)</name>
        <dbReference type="ChEBI" id="CHEBI:57540"/>
    </ligand>
</feature>
<dbReference type="GO" id="GO:0050661">
    <property type="term" value="F:NADP binding"/>
    <property type="evidence" value="ECO:0007669"/>
    <property type="project" value="UniProtKB-UniRule"/>
</dbReference>
<dbReference type="GO" id="GO:0019877">
    <property type="term" value="P:diaminopimelate biosynthetic process"/>
    <property type="evidence" value="ECO:0007669"/>
    <property type="project" value="UniProtKB-UniRule"/>
</dbReference>
<accession>A0A1G6QSS3</accession>
<dbReference type="InterPro" id="IPR036291">
    <property type="entry name" value="NAD(P)-bd_dom_sf"/>
</dbReference>
<dbReference type="GO" id="GO:0051287">
    <property type="term" value="F:NAD binding"/>
    <property type="evidence" value="ECO:0007669"/>
    <property type="project" value="UniProtKB-UniRule"/>
</dbReference>
<comment type="caution">
    <text evidence="13">Was originally thought to be a dihydrodipicolinate reductase (DHDPR), catalyzing the conversion of dihydrodipicolinate to tetrahydrodipicolinate. However, it was shown in E.coli that the substrate of the enzymatic reaction is not dihydrodipicolinate (DHDP) but in fact (2S,4S)-4-hydroxy-2,3,4,5-tetrahydrodipicolinic acid (HTPA), the product released by the DapA-catalyzed reaction.</text>
</comment>
<protein>
    <recommendedName>
        <fullName evidence="10 13">4-hydroxy-tetrahydrodipicolinate reductase</fullName>
        <shortName evidence="13">HTPA reductase</shortName>
        <ecNumber evidence="10 13">1.17.1.8</ecNumber>
    </recommendedName>
</protein>
<evidence type="ECO:0000259" key="15">
    <source>
        <dbReference type="Pfam" id="PF05173"/>
    </source>
</evidence>
<feature type="binding site" evidence="13">
    <location>
        <begin position="121"/>
        <end position="124"/>
    </location>
    <ligand>
        <name>NAD(+)</name>
        <dbReference type="ChEBI" id="CHEBI:57540"/>
    </ligand>
</feature>
<evidence type="ECO:0000256" key="9">
    <source>
        <dbReference type="ARBA" id="ARBA00037922"/>
    </source>
</evidence>
<evidence type="ECO:0000313" key="17">
    <source>
        <dbReference type="Proteomes" id="UP000199411"/>
    </source>
</evidence>
<dbReference type="HAMAP" id="MF_00102">
    <property type="entry name" value="DapB"/>
    <property type="match status" value="1"/>
</dbReference>
<evidence type="ECO:0000256" key="2">
    <source>
        <dbReference type="ARBA" id="ARBA00022490"/>
    </source>
</evidence>
<comment type="subcellular location">
    <subcellularLocation>
        <location evidence="13">Cytoplasm</location>
    </subcellularLocation>
</comment>
<dbReference type="GO" id="GO:0008839">
    <property type="term" value="F:4-hydroxy-tetrahydrodipicolinate reductase"/>
    <property type="evidence" value="ECO:0007669"/>
    <property type="project" value="UniProtKB-UniRule"/>
</dbReference>
<evidence type="ECO:0000256" key="11">
    <source>
        <dbReference type="ARBA" id="ARBA00049080"/>
    </source>
</evidence>
<feature type="binding site" evidence="13">
    <location>
        <begin position="8"/>
        <end position="13"/>
    </location>
    <ligand>
        <name>NAD(+)</name>
        <dbReference type="ChEBI" id="CHEBI:57540"/>
    </ligand>
</feature>
<comment type="catalytic activity">
    <reaction evidence="11 13">
        <text>(S)-2,3,4,5-tetrahydrodipicolinate + NADP(+) + H2O = (2S,4S)-4-hydroxy-2,3,4,5-tetrahydrodipicolinate + NADPH + H(+)</text>
        <dbReference type="Rhea" id="RHEA:35331"/>
        <dbReference type="ChEBI" id="CHEBI:15377"/>
        <dbReference type="ChEBI" id="CHEBI:15378"/>
        <dbReference type="ChEBI" id="CHEBI:16845"/>
        <dbReference type="ChEBI" id="CHEBI:57783"/>
        <dbReference type="ChEBI" id="CHEBI:58349"/>
        <dbReference type="ChEBI" id="CHEBI:67139"/>
        <dbReference type="EC" id="1.17.1.8"/>
    </reaction>
</comment>
<feature type="domain" description="Dihydrodipicolinate reductase N-terminal" evidence="14">
    <location>
        <begin position="3"/>
        <end position="124"/>
    </location>
</feature>
<dbReference type="SUPFAM" id="SSF55347">
    <property type="entry name" value="Glyceraldehyde-3-phosphate dehydrogenase-like, C-terminal domain"/>
    <property type="match status" value="1"/>
</dbReference>
<dbReference type="SUPFAM" id="SSF51735">
    <property type="entry name" value="NAD(P)-binding Rossmann-fold domains"/>
    <property type="match status" value="1"/>
</dbReference>
<organism evidence="16 17">
    <name type="scientific">Desulfurella multipotens</name>
    <dbReference type="NCBI Taxonomy" id="79269"/>
    <lineage>
        <taxon>Bacteria</taxon>
        <taxon>Pseudomonadati</taxon>
        <taxon>Campylobacterota</taxon>
        <taxon>Desulfurellia</taxon>
        <taxon>Desulfurellales</taxon>
        <taxon>Desulfurellaceae</taxon>
        <taxon>Desulfurella</taxon>
    </lineage>
</organism>
<dbReference type="UniPathway" id="UPA00034">
    <property type="reaction ID" value="UER00018"/>
</dbReference>
<dbReference type="GO" id="GO:0009089">
    <property type="term" value="P:lysine biosynthetic process via diaminopimelate"/>
    <property type="evidence" value="ECO:0007669"/>
    <property type="project" value="UniProtKB-UniRule"/>
</dbReference>
<dbReference type="InterPro" id="IPR022664">
    <property type="entry name" value="DapB_N_CS"/>
</dbReference>
<feature type="binding site" evidence="13">
    <location>
        <position position="35"/>
    </location>
    <ligand>
        <name>NADP(+)</name>
        <dbReference type="ChEBI" id="CHEBI:58349"/>
    </ligand>
</feature>
<keyword evidence="5 13" id="KW-0220">Diaminopimelate biosynthesis</keyword>
<feature type="active site" description="Proton donor" evidence="13">
    <location>
        <position position="158"/>
    </location>
</feature>
<dbReference type="Gene3D" id="3.40.50.720">
    <property type="entry name" value="NAD(P)-binding Rossmann-like Domain"/>
    <property type="match status" value="1"/>
</dbReference>
<evidence type="ECO:0000256" key="3">
    <source>
        <dbReference type="ARBA" id="ARBA00022605"/>
    </source>
</evidence>
<dbReference type="PANTHER" id="PTHR20836">
    <property type="entry name" value="DIHYDRODIPICOLINATE REDUCTASE"/>
    <property type="match status" value="1"/>
</dbReference>
<dbReference type="Pfam" id="PF01113">
    <property type="entry name" value="DapB_N"/>
    <property type="match status" value="1"/>
</dbReference>
<comment type="similarity">
    <text evidence="1 13">Belongs to the DapB family.</text>
</comment>
<dbReference type="InterPro" id="IPR022663">
    <property type="entry name" value="DapB_C"/>
</dbReference>
<evidence type="ECO:0000256" key="4">
    <source>
        <dbReference type="ARBA" id="ARBA00022857"/>
    </source>
</evidence>
<evidence type="ECO:0000256" key="10">
    <source>
        <dbReference type="ARBA" id="ARBA00038983"/>
    </source>
</evidence>
<feature type="active site" description="Proton donor/acceptor" evidence="13">
    <location>
        <position position="154"/>
    </location>
</feature>
<evidence type="ECO:0000256" key="5">
    <source>
        <dbReference type="ARBA" id="ARBA00022915"/>
    </source>
</evidence>
<dbReference type="InterPro" id="IPR023940">
    <property type="entry name" value="DHDPR_bac"/>
</dbReference>
<dbReference type="AlphaFoldDB" id="A0A1G6QSS3"/>
<keyword evidence="6 13" id="KW-0560">Oxidoreductase</keyword>
<dbReference type="FunFam" id="3.30.360.10:FF:000004">
    <property type="entry name" value="4-hydroxy-tetrahydrodipicolinate reductase"/>
    <property type="match status" value="1"/>
</dbReference>
<dbReference type="Proteomes" id="UP000199411">
    <property type="component" value="Unassembled WGS sequence"/>
</dbReference>
<keyword evidence="3 13" id="KW-0028">Amino-acid biosynthesis</keyword>
<evidence type="ECO:0000256" key="6">
    <source>
        <dbReference type="ARBA" id="ARBA00023002"/>
    </source>
</evidence>
<dbReference type="PANTHER" id="PTHR20836:SF0">
    <property type="entry name" value="4-HYDROXY-TETRAHYDRODIPICOLINATE REDUCTASE 1, CHLOROPLASTIC-RELATED"/>
    <property type="match status" value="1"/>
</dbReference>
<dbReference type="OrthoDB" id="9790352at2"/>
<evidence type="ECO:0000256" key="13">
    <source>
        <dbReference type="HAMAP-Rule" id="MF_00102"/>
    </source>
</evidence>
<evidence type="ECO:0000256" key="1">
    <source>
        <dbReference type="ARBA" id="ARBA00006642"/>
    </source>
</evidence>
<dbReference type="Gene3D" id="3.30.360.10">
    <property type="entry name" value="Dihydrodipicolinate Reductase, domain 2"/>
    <property type="match status" value="1"/>
</dbReference>
<comment type="catalytic activity">
    <reaction evidence="12 13">
        <text>(S)-2,3,4,5-tetrahydrodipicolinate + NAD(+) + H2O = (2S,4S)-4-hydroxy-2,3,4,5-tetrahydrodipicolinate + NADH + H(+)</text>
        <dbReference type="Rhea" id="RHEA:35323"/>
        <dbReference type="ChEBI" id="CHEBI:15377"/>
        <dbReference type="ChEBI" id="CHEBI:15378"/>
        <dbReference type="ChEBI" id="CHEBI:16845"/>
        <dbReference type="ChEBI" id="CHEBI:57540"/>
        <dbReference type="ChEBI" id="CHEBI:57945"/>
        <dbReference type="ChEBI" id="CHEBI:67139"/>
        <dbReference type="EC" id="1.17.1.8"/>
    </reaction>
</comment>
<evidence type="ECO:0000256" key="8">
    <source>
        <dbReference type="ARBA" id="ARBA00023154"/>
    </source>
</evidence>
<dbReference type="PIRSF" id="PIRSF000161">
    <property type="entry name" value="DHPR"/>
    <property type="match status" value="1"/>
</dbReference>
<keyword evidence="17" id="KW-1185">Reference proteome</keyword>
<dbReference type="RefSeq" id="WP_092129531.1">
    <property type="nucleotide sequence ID" value="NZ_FMYU01000013.1"/>
</dbReference>
<feature type="binding site" evidence="13">
    <location>
        <position position="155"/>
    </location>
    <ligand>
        <name>(S)-2,3,4,5-tetrahydrodipicolinate</name>
        <dbReference type="ChEBI" id="CHEBI:16845"/>
    </ligand>
</feature>
<dbReference type="EMBL" id="FMYU01000013">
    <property type="protein sequence ID" value="SDC95412.1"/>
    <property type="molecule type" value="Genomic_DNA"/>
</dbReference>
<keyword evidence="7 13" id="KW-0520">NAD</keyword>
<feature type="binding site" evidence="13">
    <location>
        <begin position="97"/>
        <end position="99"/>
    </location>
    <ligand>
        <name>NAD(+)</name>
        <dbReference type="ChEBI" id="CHEBI:57540"/>
    </ligand>
</feature>
<feature type="domain" description="Dihydrodipicolinate reductase C-terminal" evidence="15">
    <location>
        <begin position="127"/>
        <end position="262"/>
    </location>
</feature>